<evidence type="ECO:0000256" key="1">
    <source>
        <dbReference type="SAM" id="Phobius"/>
    </source>
</evidence>
<reference evidence="2 3" key="1">
    <citation type="submission" date="2018-12" db="EMBL/GenBank/DDBJ databases">
        <authorList>
            <consortium name="Pathogen Informatics"/>
        </authorList>
    </citation>
    <scope>NUCLEOTIDE SEQUENCE [LARGE SCALE GENOMIC DNA]</scope>
    <source>
        <strain evidence="2 3">NCTC11075</strain>
    </source>
</reference>
<gene>
    <name evidence="2" type="ORF">NCTC11075_03582</name>
</gene>
<feature type="transmembrane region" description="Helical" evidence="1">
    <location>
        <begin position="56"/>
        <end position="72"/>
    </location>
</feature>
<evidence type="ECO:0000313" key="3">
    <source>
        <dbReference type="Proteomes" id="UP000270272"/>
    </source>
</evidence>
<name>A0A3S4M8W9_CITKO</name>
<proteinExistence type="predicted"/>
<dbReference type="EMBL" id="LR134204">
    <property type="protein sequence ID" value="VEB92707.1"/>
    <property type="molecule type" value="Genomic_DNA"/>
</dbReference>
<feature type="transmembrane region" description="Helical" evidence="1">
    <location>
        <begin position="12"/>
        <end position="36"/>
    </location>
</feature>
<organism evidence="2 3">
    <name type="scientific">Citrobacter koseri</name>
    <name type="common">Citrobacter diversus</name>
    <dbReference type="NCBI Taxonomy" id="545"/>
    <lineage>
        <taxon>Bacteria</taxon>
        <taxon>Pseudomonadati</taxon>
        <taxon>Pseudomonadota</taxon>
        <taxon>Gammaproteobacteria</taxon>
        <taxon>Enterobacterales</taxon>
        <taxon>Enterobacteriaceae</taxon>
        <taxon>Citrobacter</taxon>
    </lineage>
</organism>
<keyword evidence="1" id="KW-0472">Membrane</keyword>
<protein>
    <submittedName>
        <fullName evidence="2">Uncharacterized protein</fullName>
    </submittedName>
</protein>
<keyword evidence="1" id="KW-1133">Transmembrane helix</keyword>
<evidence type="ECO:0000313" key="2">
    <source>
        <dbReference type="EMBL" id="VEB92707.1"/>
    </source>
</evidence>
<dbReference type="AlphaFoldDB" id="A0A3S4M8W9"/>
<dbReference type="Proteomes" id="UP000270272">
    <property type="component" value="Chromosome"/>
</dbReference>
<keyword evidence="1" id="KW-0812">Transmembrane</keyword>
<sequence>MRLYPFSGHIGRILLMVLLILLMTASMFAIAAVFMAYDPDGHITRRWLHDSRWGLFAWRLVLYGCPITAWILKVRPQALIRWPDGRPRLVRMELMGVLFLVATEYVAWDKRCVRRGR</sequence>
<accession>A0A3S4M8W9</accession>